<dbReference type="STRING" id="75743.A0A401QBL1"/>
<feature type="non-terminal residue" evidence="6">
    <location>
        <position position="1"/>
    </location>
</feature>
<evidence type="ECO:0000256" key="1">
    <source>
        <dbReference type="ARBA" id="ARBA00005429"/>
    </source>
</evidence>
<evidence type="ECO:0000256" key="3">
    <source>
        <dbReference type="ARBA" id="ARBA00022801"/>
    </source>
</evidence>
<dbReference type="PROSITE" id="PS51716">
    <property type="entry name" value="G_IRG"/>
    <property type="match status" value="1"/>
</dbReference>
<keyword evidence="4" id="KW-0342">GTP-binding</keyword>
<keyword evidence="2" id="KW-0547">Nucleotide-binding</keyword>
<dbReference type="Proteomes" id="UP000288216">
    <property type="component" value="Unassembled WGS sequence"/>
</dbReference>
<dbReference type="GO" id="GO:0003924">
    <property type="term" value="F:GTPase activity"/>
    <property type="evidence" value="ECO:0007669"/>
    <property type="project" value="TreeGrafter"/>
</dbReference>
<name>A0A401QBL1_SCYTO</name>
<sequence>YRMAGVTEELKWNALFLSGGLAAVGQEIKSDFQKSESATLDIAVTGVSGSGKSSFINALRGVDNKNKYAAPTGPFETTMKPTRYSYPKKGTISVWDLPGIATPTFQAKEYLETVNFHRFDFFIIVCGNRFTENDLLLAREIQKVKKCFYFIRSKIDQELDEDDEVSPNQILVKIRNNCIENLRKAGIETPKVFLVSTRWPNKFDFGELQEVLEGDLPDLKRLSFLLALPNITSSIIEKKKVAMLDENWKIAILSAAVATVPIPGLSLACDIEQFVKRLASFRLNLGLDEDSLRRLAKTVGKTPKELRSVVKSTFGLEVSGDVVLKVLSKVAGGGLLLSTIVKQIPLAGQLGAAALSYVTSYRMLQTAVNEMGEDSKRVLEKAFPVD</sequence>
<dbReference type="Gene3D" id="3.40.50.300">
    <property type="entry name" value="P-loop containing nucleotide triphosphate hydrolases"/>
    <property type="match status" value="1"/>
</dbReference>
<reference evidence="6 7" key="1">
    <citation type="journal article" date="2018" name="Nat. Ecol. Evol.">
        <title>Shark genomes provide insights into elasmobranch evolution and the origin of vertebrates.</title>
        <authorList>
            <person name="Hara Y"/>
            <person name="Yamaguchi K"/>
            <person name="Onimaru K"/>
            <person name="Kadota M"/>
            <person name="Koyanagi M"/>
            <person name="Keeley SD"/>
            <person name="Tatsumi K"/>
            <person name="Tanaka K"/>
            <person name="Motone F"/>
            <person name="Kageyama Y"/>
            <person name="Nozu R"/>
            <person name="Adachi N"/>
            <person name="Nishimura O"/>
            <person name="Nakagawa R"/>
            <person name="Tanegashima C"/>
            <person name="Kiyatake I"/>
            <person name="Matsumoto R"/>
            <person name="Murakumo K"/>
            <person name="Nishida K"/>
            <person name="Terakita A"/>
            <person name="Kuratani S"/>
            <person name="Sato K"/>
            <person name="Hyodo S Kuraku.S."/>
        </authorList>
    </citation>
    <scope>NUCLEOTIDE SEQUENCE [LARGE SCALE GENOMIC DNA]</scope>
</reference>
<accession>A0A401QBL1</accession>
<dbReference type="PANTHER" id="PTHR32341:SF17">
    <property type="entry name" value="IRG-TYPE G DOMAIN-CONTAINING PROTEIN"/>
    <property type="match status" value="1"/>
</dbReference>
<gene>
    <name evidence="6" type="ORF">scyTo_0024002</name>
</gene>
<proteinExistence type="inferred from homology"/>
<dbReference type="InterPro" id="IPR007743">
    <property type="entry name" value="Immunity-related_GTPase-like"/>
</dbReference>
<protein>
    <recommendedName>
        <fullName evidence="5">IRG-type G domain-containing protein</fullName>
    </recommendedName>
</protein>
<evidence type="ECO:0000256" key="4">
    <source>
        <dbReference type="ARBA" id="ARBA00023134"/>
    </source>
</evidence>
<dbReference type="Pfam" id="PF05049">
    <property type="entry name" value="IIGP"/>
    <property type="match status" value="1"/>
</dbReference>
<dbReference type="OMA" id="QKLVWLI"/>
<evidence type="ECO:0000256" key="2">
    <source>
        <dbReference type="ARBA" id="ARBA00022741"/>
    </source>
</evidence>
<keyword evidence="7" id="KW-1185">Reference proteome</keyword>
<dbReference type="SUPFAM" id="SSF52540">
    <property type="entry name" value="P-loop containing nucleoside triphosphate hydrolases"/>
    <property type="match status" value="1"/>
</dbReference>
<comment type="caution">
    <text evidence="6">The sequence shown here is derived from an EMBL/GenBank/DDBJ whole genome shotgun (WGS) entry which is preliminary data.</text>
</comment>
<comment type="similarity">
    <text evidence="1">Belongs to the TRAFAC class dynamin-like GTPase superfamily. IRG family.</text>
</comment>
<keyword evidence="3" id="KW-0378">Hydrolase</keyword>
<evidence type="ECO:0000313" key="7">
    <source>
        <dbReference type="Proteomes" id="UP000288216"/>
    </source>
</evidence>
<dbReference type="InterPro" id="IPR030385">
    <property type="entry name" value="G_IRG_dom"/>
</dbReference>
<evidence type="ECO:0000259" key="5">
    <source>
        <dbReference type="PROSITE" id="PS51716"/>
    </source>
</evidence>
<organism evidence="6 7">
    <name type="scientific">Scyliorhinus torazame</name>
    <name type="common">Cloudy catshark</name>
    <name type="synonym">Catulus torazame</name>
    <dbReference type="NCBI Taxonomy" id="75743"/>
    <lineage>
        <taxon>Eukaryota</taxon>
        <taxon>Metazoa</taxon>
        <taxon>Chordata</taxon>
        <taxon>Craniata</taxon>
        <taxon>Vertebrata</taxon>
        <taxon>Chondrichthyes</taxon>
        <taxon>Elasmobranchii</taxon>
        <taxon>Galeomorphii</taxon>
        <taxon>Galeoidea</taxon>
        <taxon>Carcharhiniformes</taxon>
        <taxon>Scyliorhinidae</taxon>
        <taxon>Scyliorhinus</taxon>
    </lineage>
</organism>
<dbReference type="InterPro" id="IPR027417">
    <property type="entry name" value="P-loop_NTPase"/>
</dbReference>
<dbReference type="InterPro" id="IPR051515">
    <property type="entry name" value="IRG"/>
</dbReference>
<dbReference type="FunFam" id="3.40.50.300:FF:000541">
    <property type="entry name" value="Immunity related GTPase M"/>
    <property type="match status" value="1"/>
</dbReference>
<dbReference type="PANTHER" id="PTHR32341">
    <property type="entry name" value="INTERFERON-INDUCIBLE GTPASE"/>
    <property type="match status" value="1"/>
</dbReference>
<dbReference type="OrthoDB" id="422720at2759"/>
<evidence type="ECO:0000313" key="6">
    <source>
        <dbReference type="EMBL" id="GCB82750.1"/>
    </source>
</evidence>
<dbReference type="GO" id="GO:0016020">
    <property type="term" value="C:membrane"/>
    <property type="evidence" value="ECO:0007669"/>
    <property type="project" value="InterPro"/>
</dbReference>
<dbReference type="GO" id="GO:0005525">
    <property type="term" value="F:GTP binding"/>
    <property type="evidence" value="ECO:0007669"/>
    <property type="project" value="UniProtKB-KW"/>
</dbReference>
<dbReference type="AlphaFoldDB" id="A0A401QBL1"/>
<feature type="domain" description="IRG-type G" evidence="5">
    <location>
        <begin position="38"/>
        <end position="215"/>
    </location>
</feature>
<dbReference type="EMBL" id="BFAA01037374">
    <property type="protein sequence ID" value="GCB82750.1"/>
    <property type="molecule type" value="Genomic_DNA"/>
</dbReference>